<protein>
    <submittedName>
        <fullName evidence="2">Uncharacterized protein</fullName>
    </submittedName>
</protein>
<dbReference type="EMBL" id="KZ454627">
    <property type="protein sequence ID" value="PKA45953.1"/>
    <property type="molecule type" value="Genomic_DNA"/>
</dbReference>
<evidence type="ECO:0000313" key="3">
    <source>
        <dbReference type="Proteomes" id="UP000236161"/>
    </source>
</evidence>
<reference evidence="2 3" key="1">
    <citation type="journal article" date="2017" name="Nature">
        <title>The Apostasia genome and the evolution of orchids.</title>
        <authorList>
            <person name="Zhang G.Q."/>
            <person name="Liu K.W."/>
            <person name="Li Z."/>
            <person name="Lohaus R."/>
            <person name="Hsiao Y.Y."/>
            <person name="Niu S.C."/>
            <person name="Wang J.Y."/>
            <person name="Lin Y.C."/>
            <person name="Xu Q."/>
            <person name="Chen L.J."/>
            <person name="Yoshida K."/>
            <person name="Fujiwara S."/>
            <person name="Wang Z.W."/>
            <person name="Zhang Y.Q."/>
            <person name="Mitsuda N."/>
            <person name="Wang M."/>
            <person name="Liu G.H."/>
            <person name="Pecoraro L."/>
            <person name="Huang H.X."/>
            <person name="Xiao X.J."/>
            <person name="Lin M."/>
            <person name="Wu X.Y."/>
            <person name="Wu W.L."/>
            <person name="Chen Y.Y."/>
            <person name="Chang S.B."/>
            <person name="Sakamoto S."/>
            <person name="Ohme-Takagi M."/>
            <person name="Yagi M."/>
            <person name="Zeng S.J."/>
            <person name="Shen C.Y."/>
            <person name="Yeh C.M."/>
            <person name="Luo Y.B."/>
            <person name="Tsai W.C."/>
            <person name="Van de Peer Y."/>
            <person name="Liu Z.J."/>
        </authorList>
    </citation>
    <scope>NUCLEOTIDE SEQUENCE [LARGE SCALE GENOMIC DNA]</scope>
    <source>
        <strain evidence="3">cv. Shenzhen</strain>
        <tissue evidence="2">Stem</tissue>
    </source>
</reference>
<evidence type="ECO:0000313" key="2">
    <source>
        <dbReference type="EMBL" id="PKA45953.1"/>
    </source>
</evidence>
<accession>A0A2H9ZRN2</accession>
<keyword evidence="3" id="KW-1185">Reference proteome</keyword>
<feature type="coiled-coil region" evidence="1">
    <location>
        <begin position="20"/>
        <end position="68"/>
    </location>
</feature>
<proteinExistence type="predicted"/>
<dbReference type="AlphaFoldDB" id="A0A2H9ZRN2"/>
<name>A0A2H9ZRN2_9ASPA</name>
<dbReference type="Proteomes" id="UP000236161">
    <property type="component" value="Unassembled WGS sequence"/>
</dbReference>
<organism evidence="2 3">
    <name type="scientific">Apostasia shenzhenica</name>
    <dbReference type="NCBI Taxonomy" id="1088818"/>
    <lineage>
        <taxon>Eukaryota</taxon>
        <taxon>Viridiplantae</taxon>
        <taxon>Streptophyta</taxon>
        <taxon>Embryophyta</taxon>
        <taxon>Tracheophyta</taxon>
        <taxon>Spermatophyta</taxon>
        <taxon>Magnoliopsida</taxon>
        <taxon>Liliopsida</taxon>
        <taxon>Asparagales</taxon>
        <taxon>Orchidaceae</taxon>
        <taxon>Apostasioideae</taxon>
        <taxon>Apostasia</taxon>
    </lineage>
</organism>
<gene>
    <name evidence="2" type="ORF">AXF42_Ash019714</name>
</gene>
<sequence length="85" mass="9847">MEEILSLLRRLEPSEAERMIVDLESKCARFEGDLEMAAAEIEELKRERGVLMSRVEELEEENRRQREVAWTVRGLLAESEPGQSS</sequence>
<evidence type="ECO:0000256" key="1">
    <source>
        <dbReference type="SAM" id="Coils"/>
    </source>
</evidence>
<keyword evidence="1" id="KW-0175">Coiled coil</keyword>